<evidence type="ECO:0000313" key="5">
    <source>
        <dbReference type="EMBL" id="JAP06077.1"/>
    </source>
</evidence>
<feature type="transmembrane region" description="Helical" evidence="3">
    <location>
        <begin position="42"/>
        <end position="60"/>
    </location>
</feature>
<dbReference type="InterPro" id="IPR044215">
    <property type="entry name" value="PIG-H"/>
</dbReference>
<keyword evidence="3" id="KW-0472">Membrane</keyword>
<reference evidence="5" key="1">
    <citation type="journal article" date="2018" name="J. Proteomics">
        <title>Exploring the molecular complexity of Triatoma dimidiata sialome.</title>
        <authorList>
            <person name="Santiago P.B."/>
            <person name="de Araujo C.N."/>
            <person name="Charneau S."/>
            <person name="Bastos I.M.D."/>
            <person name="Assumpcao T.C.F."/>
            <person name="Queiroz R.M.L."/>
            <person name="Praca Y.R."/>
            <person name="Cordeiro T.M."/>
            <person name="Garcia C.H.S."/>
            <person name="da Silva I.G."/>
            <person name="Raiol T."/>
            <person name="Motta F.N."/>
            <person name="de Araujo Oliveira J.V."/>
            <person name="de Sousa M.V."/>
            <person name="Ribeiro J.M.C."/>
            <person name="de Santana J.M."/>
        </authorList>
    </citation>
    <scope>NUCLEOTIDE SEQUENCE</scope>
    <source>
        <strain evidence="5">Santander</strain>
        <tissue evidence="5">Salivary glands</tissue>
    </source>
</reference>
<feature type="domain" description="Phosphatidylinositol N-acetylglucosaminyltransferase subunit H conserved" evidence="4">
    <location>
        <begin position="70"/>
        <end position="124"/>
    </location>
</feature>
<keyword evidence="3" id="KW-0812">Transmembrane</keyword>
<proteinExistence type="inferred from homology"/>
<feature type="transmembrane region" description="Helical" evidence="3">
    <location>
        <begin position="12"/>
        <end position="30"/>
    </location>
</feature>
<dbReference type="GO" id="GO:0016757">
    <property type="term" value="F:glycosyltransferase activity"/>
    <property type="evidence" value="ECO:0007669"/>
    <property type="project" value="UniProtKB-KW"/>
</dbReference>
<dbReference type="PANTHER" id="PTHR15231:SF1">
    <property type="entry name" value="PHOSPHATIDYLINOSITOL N-ACETYLGLUCOSAMINYLTRANSFERASE SUBUNIT H"/>
    <property type="match status" value="1"/>
</dbReference>
<dbReference type="PANTHER" id="PTHR15231">
    <property type="entry name" value="PHOSPHATIDYLINOSITOL N-ACETYLGLUCOSAMINYLTRANSFERASE SUBUNIT H"/>
    <property type="match status" value="1"/>
</dbReference>
<dbReference type="InterPro" id="IPR019328">
    <property type="entry name" value="PIGH-H_dom"/>
</dbReference>
<dbReference type="EMBL" id="GECL01000047">
    <property type="protein sequence ID" value="JAP06077.1"/>
    <property type="molecule type" value="Transcribed_RNA"/>
</dbReference>
<dbReference type="Pfam" id="PF10181">
    <property type="entry name" value="PIG-H"/>
    <property type="match status" value="1"/>
</dbReference>
<accession>A0A0V0GE10</accession>
<protein>
    <submittedName>
        <fullName evidence="5">Putative phosphatidylinositol n-acetylglucosaminyltransferase subunit h</fullName>
    </submittedName>
</protein>
<evidence type="ECO:0000259" key="4">
    <source>
        <dbReference type="Pfam" id="PF10181"/>
    </source>
</evidence>
<evidence type="ECO:0000256" key="1">
    <source>
        <dbReference type="ARBA" id="ARBA00004687"/>
    </source>
</evidence>
<dbReference type="AlphaFoldDB" id="A0A0V0GE10"/>
<evidence type="ECO:0000256" key="3">
    <source>
        <dbReference type="SAM" id="Phobius"/>
    </source>
</evidence>
<keyword evidence="5" id="KW-0328">Glycosyltransferase</keyword>
<feature type="transmembrane region" description="Helical" evidence="3">
    <location>
        <begin position="91"/>
        <end position="116"/>
    </location>
</feature>
<keyword evidence="5" id="KW-0808">Transferase</keyword>
<organism evidence="5">
    <name type="scientific">Triatoma dimidiata</name>
    <name type="common">Kissing bug</name>
    <name type="synonym">Meccus dimidiatus</name>
    <dbReference type="NCBI Taxonomy" id="72491"/>
    <lineage>
        <taxon>Eukaryota</taxon>
        <taxon>Metazoa</taxon>
        <taxon>Ecdysozoa</taxon>
        <taxon>Arthropoda</taxon>
        <taxon>Hexapoda</taxon>
        <taxon>Insecta</taxon>
        <taxon>Pterygota</taxon>
        <taxon>Neoptera</taxon>
        <taxon>Paraneoptera</taxon>
        <taxon>Hemiptera</taxon>
        <taxon>Heteroptera</taxon>
        <taxon>Panheteroptera</taxon>
        <taxon>Cimicomorpha</taxon>
        <taxon>Reduviidae</taxon>
        <taxon>Triatominae</taxon>
        <taxon>Triatoma</taxon>
    </lineage>
</organism>
<keyword evidence="3" id="KW-1133">Transmembrane helix</keyword>
<dbReference type="GO" id="GO:0006506">
    <property type="term" value="P:GPI anchor biosynthetic process"/>
    <property type="evidence" value="ECO:0007669"/>
    <property type="project" value="InterPro"/>
</dbReference>
<name>A0A0V0GE10_TRIDM</name>
<feature type="non-terminal residue" evidence="5">
    <location>
        <position position="1"/>
    </location>
</feature>
<dbReference type="GO" id="GO:0000506">
    <property type="term" value="C:glycosylphosphatidylinositol-N-acetylglucosaminyltransferase (GPI-GnT) complex"/>
    <property type="evidence" value="ECO:0007669"/>
    <property type="project" value="InterPro"/>
</dbReference>
<comment type="similarity">
    <text evidence="2">Belongs to the PIGH family.</text>
</comment>
<sequence length="156" mass="17919">EFTVFQDNKYAYIICFILSLVASFFLNHLFNPNNGSKLQASFCIAVLLIFGLVVMSVLIFTVKKETVLLVVPIAMQLTTTYLSGRQTITSIPWYLIGNLMILDVIVGQQVLCFLAVEVSNKNSEFTHIILFRHTKPRLKYLEGIYKQFQEILDFNR</sequence>
<comment type="pathway">
    <text evidence="1">Glycolipid biosynthesis; glycosylphosphatidylinositol-anchor biosynthesis.</text>
</comment>
<evidence type="ECO:0000256" key="2">
    <source>
        <dbReference type="ARBA" id="ARBA00009610"/>
    </source>
</evidence>